<dbReference type="EMBL" id="JACXAH010000041">
    <property type="protein sequence ID" value="MBD1373855.1"/>
    <property type="molecule type" value="Genomic_DNA"/>
</dbReference>
<gene>
    <name evidence="1" type="ORF">IC620_16035</name>
</gene>
<name>A0A926NDK4_9BACL</name>
<evidence type="ECO:0000313" key="1">
    <source>
        <dbReference type="EMBL" id="MBD1373855.1"/>
    </source>
</evidence>
<comment type="caution">
    <text evidence="1">The sequence shown here is derived from an EMBL/GenBank/DDBJ whole genome shotgun (WGS) entry which is preliminary data.</text>
</comment>
<keyword evidence="2" id="KW-1185">Reference proteome</keyword>
<sequence length="75" mass="9349">MNIKFFYDFMEHELIVIDEQGERIVLTRPKEIDHFLAAYQLQREQCKGLIEREDRLRIMDKGKPMRWLRRLIYKH</sequence>
<dbReference type="RefSeq" id="WP_191142815.1">
    <property type="nucleotide sequence ID" value="NZ_JACXAH010000041.1"/>
</dbReference>
<evidence type="ECO:0000313" key="2">
    <source>
        <dbReference type="Proteomes" id="UP000661691"/>
    </source>
</evidence>
<organism evidence="1 2">
    <name type="scientific">Polycladospora coralii</name>
    <dbReference type="NCBI Taxonomy" id="2771432"/>
    <lineage>
        <taxon>Bacteria</taxon>
        <taxon>Bacillati</taxon>
        <taxon>Bacillota</taxon>
        <taxon>Bacilli</taxon>
        <taxon>Bacillales</taxon>
        <taxon>Thermoactinomycetaceae</taxon>
        <taxon>Polycladospora</taxon>
    </lineage>
</organism>
<proteinExistence type="predicted"/>
<reference evidence="1" key="1">
    <citation type="submission" date="2020-09" db="EMBL/GenBank/DDBJ databases">
        <title>A novel bacterium of genus Hazenella, isolated from South China Sea.</title>
        <authorList>
            <person name="Huang H."/>
            <person name="Mo K."/>
            <person name="Hu Y."/>
        </authorList>
    </citation>
    <scope>NUCLEOTIDE SEQUENCE</scope>
    <source>
        <strain evidence="1">IB182357</strain>
    </source>
</reference>
<protein>
    <submittedName>
        <fullName evidence="1">Uncharacterized protein</fullName>
    </submittedName>
</protein>
<accession>A0A926NDK4</accession>
<dbReference type="AlphaFoldDB" id="A0A926NDK4"/>
<dbReference type="Proteomes" id="UP000661691">
    <property type="component" value="Unassembled WGS sequence"/>
</dbReference>